<dbReference type="KEGG" id="fno:Fnod_1652"/>
<gene>
    <name evidence="2" type="ordered locus">Fnod_1652</name>
</gene>
<dbReference type="AlphaFoldDB" id="A7HNK4"/>
<dbReference type="STRING" id="381764.Fnod_1652"/>
<feature type="region of interest" description="Disordered" evidence="1">
    <location>
        <begin position="133"/>
        <end position="161"/>
    </location>
</feature>
<dbReference type="RefSeq" id="WP_011994778.1">
    <property type="nucleotide sequence ID" value="NC_009718.1"/>
</dbReference>
<protein>
    <recommendedName>
        <fullName evidence="4">FlgN family protein</fullName>
    </recommendedName>
</protein>
<evidence type="ECO:0008006" key="4">
    <source>
        <dbReference type="Google" id="ProtNLM"/>
    </source>
</evidence>
<feature type="compositionally biased region" description="Polar residues" evidence="1">
    <location>
        <begin position="133"/>
        <end position="154"/>
    </location>
</feature>
<sequence length="161" mass="18733">MLKENLKKQITVLDEMIQAFKGLEGSVVSKNLEQISQYAVTIEEKSLELLKIEEEREKILNEYKVKTVREYLEKDDTPEKPEIAFLSAEIVEKLNELTIVMDGIRQIIEFENQYAGLLNNLIKGVQAPTYNFSKNSQSSQEKNYAKNYTQMESQSRYDKLK</sequence>
<keyword evidence="3" id="KW-1185">Reference proteome</keyword>
<dbReference type="eggNOG" id="ENOG50343NN">
    <property type="taxonomic scope" value="Bacteria"/>
</dbReference>
<proteinExistence type="predicted"/>
<dbReference type="Proteomes" id="UP000002415">
    <property type="component" value="Chromosome"/>
</dbReference>
<evidence type="ECO:0000256" key="1">
    <source>
        <dbReference type="SAM" id="MobiDB-lite"/>
    </source>
</evidence>
<dbReference type="EMBL" id="CP000771">
    <property type="protein sequence ID" value="ABS61487.1"/>
    <property type="molecule type" value="Genomic_DNA"/>
</dbReference>
<evidence type="ECO:0000313" key="3">
    <source>
        <dbReference type="Proteomes" id="UP000002415"/>
    </source>
</evidence>
<reference evidence="2 3" key="2">
    <citation type="journal article" date="2009" name="Proc. Natl. Acad. Sci. U.S.A.">
        <title>On the chimeric nature, thermophilic origin, and phylogenetic placement of the Thermotogales.</title>
        <authorList>
            <person name="Zhaxybayeva O."/>
            <person name="Swithers K.S."/>
            <person name="Lapierre P."/>
            <person name="Fournier G.P."/>
            <person name="Bickhart D.M."/>
            <person name="DeBoy R.T."/>
            <person name="Nelson K.E."/>
            <person name="Nesbo C.L."/>
            <person name="Doolittle W.F."/>
            <person name="Gogarten J.P."/>
            <person name="Noll K.M."/>
        </authorList>
    </citation>
    <scope>NUCLEOTIDE SEQUENCE [LARGE SCALE GENOMIC DNA]</scope>
    <source>
        <strain evidence="3">ATCC 35602 / DSM 5306 / Rt17-B1</strain>
    </source>
</reference>
<dbReference type="HOGENOM" id="CLU_1683940_0_0_0"/>
<name>A7HNK4_FERNB</name>
<reference evidence="2 3" key="1">
    <citation type="submission" date="2007-07" db="EMBL/GenBank/DDBJ databases">
        <title>Complete sequence of Fervidobacterium nodosum Rt17-B1.</title>
        <authorList>
            <consortium name="US DOE Joint Genome Institute"/>
            <person name="Copeland A."/>
            <person name="Lucas S."/>
            <person name="Lapidus A."/>
            <person name="Barry K."/>
            <person name="Glavina del Rio T."/>
            <person name="Dalin E."/>
            <person name="Tice H."/>
            <person name="Pitluck S."/>
            <person name="Saunders E."/>
            <person name="Brettin T."/>
            <person name="Bruce D."/>
            <person name="Detter J.C."/>
            <person name="Han C."/>
            <person name="Schmutz J."/>
            <person name="Larimer F."/>
            <person name="Land M."/>
            <person name="Hauser L."/>
            <person name="Kyrpides N."/>
            <person name="Mikhailova N."/>
            <person name="Nelson K."/>
            <person name="Gogarten J.P."/>
            <person name="Noll K."/>
            <person name="Richardson P."/>
        </authorList>
    </citation>
    <scope>NUCLEOTIDE SEQUENCE [LARGE SCALE GENOMIC DNA]</scope>
    <source>
        <strain evidence="3">ATCC 35602 / DSM 5306 / Rt17-B1</strain>
    </source>
</reference>
<organism evidence="2 3">
    <name type="scientific">Fervidobacterium nodosum (strain ATCC 35602 / DSM 5306 / Rt17-B1)</name>
    <dbReference type="NCBI Taxonomy" id="381764"/>
    <lineage>
        <taxon>Bacteria</taxon>
        <taxon>Thermotogati</taxon>
        <taxon>Thermotogota</taxon>
        <taxon>Thermotogae</taxon>
        <taxon>Thermotogales</taxon>
        <taxon>Fervidobacteriaceae</taxon>
        <taxon>Fervidobacterium</taxon>
    </lineage>
</organism>
<accession>A7HNK4</accession>
<evidence type="ECO:0000313" key="2">
    <source>
        <dbReference type="EMBL" id="ABS61487.1"/>
    </source>
</evidence>